<dbReference type="Pfam" id="PF13953">
    <property type="entry name" value="PapC_C"/>
    <property type="match status" value="1"/>
</dbReference>
<dbReference type="InterPro" id="IPR025949">
    <property type="entry name" value="PapC-like_C"/>
</dbReference>
<dbReference type="InterPro" id="IPR000015">
    <property type="entry name" value="Fimb_usher"/>
</dbReference>
<evidence type="ECO:0000259" key="1">
    <source>
        <dbReference type="Pfam" id="PF13953"/>
    </source>
</evidence>
<dbReference type="Gene3D" id="2.60.40.2610">
    <property type="entry name" value="Outer membrane usher protein FimD, plug domain"/>
    <property type="match status" value="1"/>
</dbReference>
<dbReference type="InterPro" id="IPR042186">
    <property type="entry name" value="FimD_plug_dom"/>
</dbReference>
<name>A0ABW0SJ63_9GAMM</name>
<feature type="domain" description="PapC-like C-terminal" evidence="1">
    <location>
        <begin position="708"/>
        <end position="765"/>
    </location>
</feature>
<evidence type="ECO:0000313" key="3">
    <source>
        <dbReference type="Proteomes" id="UP001596036"/>
    </source>
</evidence>
<protein>
    <submittedName>
        <fullName evidence="2">Fimbria/pilus outer membrane usher protein</fullName>
    </submittedName>
</protein>
<dbReference type="Proteomes" id="UP001596036">
    <property type="component" value="Unassembled WGS sequence"/>
</dbReference>
<accession>A0ABW0SJ63</accession>
<dbReference type="PANTHER" id="PTHR30451:SF5">
    <property type="entry name" value="SLR0019 PROTEIN"/>
    <property type="match status" value="1"/>
</dbReference>
<gene>
    <name evidence="2" type="ORF">ACFPN1_02960</name>
</gene>
<dbReference type="EMBL" id="JBHSNM010000001">
    <property type="protein sequence ID" value="MFC5569025.1"/>
    <property type="molecule type" value="Genomic_DNA"/>
</dbReference>
<reference evidence="3" key="1">
    <citation type="journal article" date="2019" name="Int. J. Syst. Evol. Microbiol.">
        <title>The Global Catalogue of Microorganisms (GCM) 10K type strain sequencing project: providing services to taxonomists for standard genome sequencing and annotation.</title>
        <authorList>
            <consortium name="The Broad Institute Genomics Platform"/>
            <consortium name="The Broad Institute Genome Sequencing Center for Infectious Disease"/>
            <person name="Wu L."/>
            <person name="Ma J."/>
        </authorList>
    </citation>
    <scope>NUCLEOTIDE SEQUENCE [LARGE SCALE GENOMIC DNA]</scope>
    <source>
        <strain evidence="3">KACC 11407</strain>
    </source>
</reference>
<organism evidence="2 3">
    <name type="scientific">Lysobacter yangpyeongensis</name>
    <dbReference type="NCBI Taxonomy" id="346182"/>
    <lineage>
        <taxon>Bacteria</taxon>
        <taxon>Pseudomonadati</taxon>
        <taxon>Pseudomonadota</taxon>
        <taxon>Gammaproteobacteria</taxon>
        <taxon>Lysobacterales</taxon>
        <taxon>Lysobacteraceae</taxon>
        <taxon>Lysobacter</taxon>
    </lineage>
</organism>
<comment type="caution">
    <text evidence="2">The sequence shown here is derived from an EMBL/GenBank/DDBJ whole genome shotgun (WGS) entry which is preliminary data.</text>
</comment>
<proteinExistence type="predicted"/>
<dbReference type="PANTHER" id="PTHR30451">
    <property type="entry name" value="OUTER MEMBRANE USHER PROTEIN"/>
    <property type="match status" value="1"/>
</dbReference>
<sequence>MIGARRHLARERCRRYRPLWSAILGGLATVTCLSVQAQVVTPPDPASLDDAQPQYLELVVNQKSTRKVVRVLRSGDGFRVAVGDLRAFGLPVFGNDSDLVTLNDLSWLKFSYDENNLRLLLEVPADMLPMQYVGDYRRNAYEPATSGTGAIFNYDAFVNAPSDASTTTSIANELRLFGPWGSITSSGTYSYGPGRNGYTRFDTRWEYSDPARMLTFEAGDMITRGLSWNSTVRLGGVGVSRNFAIRPDVVTYPLPVFSGEAAVPSTLDVFIAGQKIDSRPLEPGPFTLTSLPYINGAGEAVVVTTDVMGRQVSTTLPFYVSSSLLADGFMDYSIAAGALRQEYGRENFAYGDAAVAGSLRYGLSDRLTLETHAEHAQGLQLGGVGAVMALGHYGVVNASYASSQRNDDRGRQTSVGYQYSSRRFSVAIQDTHRDRLYADLAAYPDGSTMSRRTLQATGAFNLFSFGNVGLGYFDIEAADGTRSRLGNLSWSRSFGNSYVYLSGSRDLDDDNGWSFGLQWLVSLGDRRTAHAGYDRNRFGKNRLRFDYDQAVPTYGGLGWQLGVAREPDGSRYGQAGLHWRNPNLQLRVGVYGDEDAHTVWGNATGSLVWMDGGIFPSNRINDAFVLVTTDGQPGVRVRYENQLVGTTDRNGRLLVPWVTAWYAAKYEIEAERLPAYMQTPVVEQRVAVRGGSGQVVRFPLRAVTSAVITVHDEQGNPMPVGTVATTADGQRRTIGWDGVLYLESVGADNEISIDAPTGRCVIRFEADTGTPQVAQIGPLVCRAEARL</sequence>
<keyword evidence="3" id="KW-1185">Reference proteome</keyword>
<dbReference type="Pfam" id="PF00577">
    <property type="entry name" value="Usher"/>
    <property type="match status" value="1"/>
</dbReference>
<evidence type="ECO:0000313" key="2">
    <source>
        <dbReference type="EMBL" id="MFC5569025.1"/>
    </source>
</evidence>
<dbReference type="Gene3D" id="2.60.40.3110">
    <property type="match status" value="1"/>
</dbReference>
<dbReference type="RefSeq" id="WP_386752852.1">
    <property type="nucleotide sequence ID" value="NZ_JBHSNM010000001.1"/>
</dbReference>